<keyword evidence="2" id="KW-1185">Reference proteome</keyword>
<dbReference type="RefSeq" id="WP_375556893.1">
    <property type="nucleotide sequence ID" value="NZ_JBBVGT010000002.1"/>
</dbReference>
<dbReference type="Pfam" id="PF09365">
    <property type="entry name" value="DUF2461"/>
    <property type="match status" value="1"/>
</dbReference>
<accession>A0ABV5CG75</accession>
<evidence type="ECO:0000313" key="1">
    <source>
        <dbReference type="EMBL" id="MFB5945352.1"/>
    </source>
</evidence>
<dbReference type="NCBIfam" id="TIGR02453">
    <property type="entry name" value="TIGR02453 family protein"/>
    <property type="match status" value="1"/>
</dbReference>
<dbReference type="InterPro" id="IPR015996">
    <property type="entry name" value="UCP028451"/>
</dbReference>
<sequence length="224" mass="26475">MKVFPSTFKFLKDLAKNNNREWFNEHKEARYEKERELFIDFAGSIRDGLATMDNRIPRDLPVSKFVYRIYRDIRFSKDKTPYKRYFSAAYSSEGRVTDIPGYYLHIQPGNSFMTSGLWHPDKEKLAAVRQEIDYNSEHFRSIVENTDFKKYLTLDQEDKLKRAPAGYAIDDPNIEYLRLKSFTATAALSDDELTRDDADKLVLERCRLMQPFIQFLHEALEEVK</sequence>
<dbReference type="PANTHER" id="PTHR36452:SF1">
    <property type="entry name" value="DUF2461 DOMAIN-CONTAINING PROTEIN"/>
    <property type="match status" value="1"/>
</dbReference>
<gene>
    <name evidence="1" type="ORF">WKR92_05880</name>
</gene>
<dbReference type="PANTHER" id="PTHR36452">
    <property type="entry name" value="CHROMOSOME 12, WHOLE GENOME SHOTGUN SEQUENCE"/>
    <property type="match status" value="1"/>
</dbReference>
<dbReference type="Proteomes" id="UP001580928">
    <property type="component" value="Unassembled WGS sequence"/>
</dbReference>
<name>A0ABV5CG75_9SPHI</name>
<comment type="caution">
    <text evidence="1">The sequence shown here is derived from an EMBL/GenBank/DDBJ whole genome shotgun (WGS) entry which is preliminary data.</text>
</comment>
<reference evidence="1 2" key="1">
    <citation type="submission" date="2024-04" db="EMBL/GenBank/DDBJ databases">
        <title>Albibacterium profundi sp. nov., isolated from sediment of the Challenger Deep of Mariana Trench.</title>
        <authorList>
            <person name="Wang Y."/>
        </authorList>
    </citation>
    <scope>NUCLEOTIDE SEQUENCE [LARGE SCALE GENOMIC DNA]</scope>
    <source>
        <strain evidence="1 2">RHL897</strain>
    </source>
</reference>
<proteinExistence type="predicted"/>
<protein>
    <submittedName>
        <fullName evidence="1">DUF2461 domain-containing protein</fullName>
    </submittedName>
</protein>
<evidence type="ECO:0000313" key="2">
    <source>
        <dbReference type="Proteomes" id="UP001580928"/>
    </source>
</evidence>
<dbReference type="PIRSF" id="PIRSF028451">
    <property type="entry name" value="UCP028451"/>
    <property type="match status" value="1"/>
</dbReference>
<organism evidence="1 2">
    <name type="scientific">Albibacterium profundi</name>
    <dbReference type="NCBI Taxonomy" id="3134906"/>
    <lineage>
        <taxon>Bacteria</taxon>
        <taxon>Pseudomonadati</taxon>
        <taxon>Bacteroidota</taxon>
        <taxon>Sphingobacteriia</taxon>
        <taxon>Sphingobacteriales</taxon>
        <taxon>Sphingobacteriaceae</taxon>
        <taxon>Albibacterium</taxon>
    </lineage>
</organism>
<dbReference type="EMBL" id="JBBVGT010000002">
    <property type="protein sequence ID" value="MFB5945352.1"/>
    <property type="molecule type" value="Genomic_DNA"/>
</dbReference>
<dbReference type="InterPro" id="IPR012808">
    <property type="entry name" value="CHP02453"/>
</dbReference>